<protein>
    <submittedName>
        <fullName evidence="2">Uncharacterized protein</fullName>
    </submittedName>
</protein>
<name>A0AAV4EX27_9GAST</name>
<accession>A0AAV4EX27</accession>
<reference evidence="2 3" key="1">
    <citation type="journal article" date="2021" name="Elife">
        <title>Chloroplast acquisition without the gene transfer in kleptoplastic sea slugs, Plakobranchus ocellatus.</title>
        <authorList>
            <person name="Maeda T."/>
            <person name="Takahashi S."/>
            <person name="Yoshida T."/>
            <person name="Shimamura S."/>
            <person name="Takaki Y."/>
            <person name="Nagai Y."/>
            <person name="Toyoda A."/>
            <person name="Suzuki Y."/>
            <person name="Arimoto A."/>
            <person name="Ishii H."/>
            <person name="Satoh N."/>
            <person name="Nishiyama T."/>
            <person name="Hasebe M."/>
            <person name="Maruyama T."/>
            <person name="Minagawa J."/>
            <person name="Obokata J."/>
            <person name="Shigenobu S."/>
        </authorList>
    </citation>
    <scope>NUCLEOTIDE SEQUENCE [LARGE SCALE GENOMIC DNA]</scope>
</reference>
<evidence type="ECO:0000256" key="1">
    <source>
        <dbReference type="SAM" id="Phobius"/>
    </source>
</evidence>
<keyword evidence="3" id="KW-1185">Reference proteome</keyword>
<evidence type="ECO:0000313" key="3">
    <source>
        <dbReference type="Proteomes" id="UP000762676"/>
    </source>
</evidence>
<dbReference type="Proteomes" id="UP000762676">
    <property type="component" value="Unassembled WGS sequence"/>
</dbReference>
<keyword evidence="1" id="KW-1133">Transmembrane helix</keyword>
<comment type="caution">
    <text evidence="2">The sequence shown here is derived from an EMBL/GenBank/DDBJ whole genome shotgun (WGS) entry which is preliminary data.</text>
</comment>
<gene>
    <name evidence="2" type="ORF">ElyMa_001939700</name>
</gene>
<keyword evidence="1" id="KW-0472">Membrane</keyword>
<dbReference type="EMBL" id="BMAT01003932">
    <property type="protein sequence ID" value="GFR65095.1"/>
    <property type="molecule type" value="Genomic_DNA"/>
</dbReference>
<keyword evidence="1" id="KW-0812">Transmembrane</keyword>
<organism evidence="2 3">
    <name type="scientific">Elysia marginata</name>
    <dbReference type="NCBI Taxonomy" id="1093978"/>
    <lineage>
        <taxon>Eukaryota</taxon>
        <taxon>Metazoa</taxon>
        <taxon>Spiralia</taxon>
        <taxon>Lophotrochozoa</taxon>
        <taxon>Mollusca</taxon>
        <taxon>Gastropoda</taxon>
        <taxon>Heterobranchia</taxon>
        <taxon>Euthyneura</taxon>
        <taxon>Panpulmonata</taxon>
        <taxon>Sacoglossa</taxon>
        <taxon>Placobranchoidea</taxon>
        <taxon>Plakobranchidae</taxon>
        <taxon>Elysia</taxon>
    </lineage>
</organism>
<dbReference type="AlphaFoldDB" id="A0AAV4EX27"/>
<proteinExistence type="predicted"/>
<evidence type="ECO:0000313" key="2">
    <source>
        <dbReference type="EMBL" id="GFR65095.1"/>
    </source>
</evidence>
<sequence>MTLLLPWRIDVIITCVLAYMTPSFVFAFQTQSWNGMTSDRLNQRLLEGEAESRLLGKSKLVLTAVTVTTNVCSFVLNGVDLNLNKVT</sequence>
<feature type="transmembrane region" description="Helical" evidence="1">
    <location>
        <begin position="6"/>
        <end position="28"/>
    </location>
</feature>